<dbReference type="SUPFAM" id="SSF110296">
    <property type="entry name" value="Oligoxyloglucan reducing end-specific cellobiohydrolase"/>
    <property type="match status" value="1"/>
</dbReference>
<evidence type="ECO:0008006" key="4">
    <source>
        <dbReference type="Google" id="ProtNLM"/>
    </source>
</evidence>
<accession>A0A3M8D1I5</accession>
<evidence type="ECO:0000313" key="3">
    <source>
        <dbReference type="Proteomes" id="UP000271031"/>
    </source>
</evidence>
<dbReference type="GO" id="GO:0010411">
    <property type="term" value="P:xyloglucan metabolic process"/>
    <property type="evidence" value="ECO:0007669"/>
    <property type="project" value="TreeGrafter"/>
</dbReference>
<keyword evidence="3" id="KW-1185">Reference proteome</keyword>
<comment type="caution">
    <text evidence="2">The sequence shown here is derived from an EMBL/GenBank/DDBJ whole genome shotgun (WGS) entry which is preliminary data.</text>
</comment>
<keyword evidence="1" id="KW-0732">Signal</keyword>
<dbReference type="OrthoDB" id="2642072at2"/>
<feature type="chain" id="PRO_5039561041" description="Photosynthesis system II assembly factor Ycf48/Hcf136-like domain-containing protein" evidence="1">
    <location>
        <begin position="22"/>
        <end position="300"/>
    </location>
</feature>
<evidence type="ECO:0000256" key="1">
    <source>
        <dbReference type="SAM" id="SignalP"/>
    </source>
</evidence>
<dbReference type="PANTHER" id="PTHR43739:SF5">
    <property type="entry name" value="EXO-ALPHA-SIALIDASE"/>
    <property type="match status" value="1"/>
</dbReference>
<proteinExistence type="predicted"/>
<dbReference type="InterPro" id="IPR052025">
    <property type="entry name" value="Xyloglucanase_GH74"/>
</dbReference>
<dbReference type="Gene3D" id="2.130.10.10">
    <property type="entry name" value="YVTN repeat-like/Quinoprotein amine dehydrogenase"/>
    <property type="match status" value="1"/>
</dbReference>
<dbReference type="AlphaFoldDB" id="A0A3M8D1I5"/>
<gene>
    <name evidence="2" type="ORF">EDM56_27040</name>
</gene>
<evidence type="ECO:0000313" key="2">
    <source>
        <dbReference type="EMBL" id="RNB81045.1"/>
    </source>
</evidence>
<dbReference type="InterPro" id="IPR015943">
    <property type="entry name" value="WD40/YVTN_repeat-like_dom_sf"/>
</dbReference>
<dbReference type="RefSeq" id="WP_122921047.1">
    <property type="nucleotide sequence ID" value="NZ_RHHQ01000024.1"/>
</dbReference>
<dbReference type="PANTHER" id="PTHR43739">
    <property type="entry name" value="XYLOGLUCANASE (EUROFUNG)"/>
    <property type="match status" value="1"/>
</dbReference>
<protein>
    <recommendedName>
        <fullName evidence="4">Photosynthesis system II assembly factor Ycf48/Hcf136-like domain-containing protein</fullName>
    </recommendedName>
</protein>
<name>A0A3M8D1I5_9BACL</name>
<dbReference type="Proteomes" id="UP000271031">
    <property type="component" value="Unassembled WGS sequence"/>
</dbReference>
<sequence>MKCAMKALGIGILLATWFVTGCQDDGQATVQPRKNQQLPVVAAHIQGDLTYQDVLQNGELVHAVGMPGQAGQVWVGTHRGLYVSAQNKTWALLSPDLGGEDIAGWVVNANNPNEVFVAGESVSFRSTDGGKSWEQVGDGLPPSPDIRSVVEAMEGNQRVIYALVATEGVFRTVDGGLHWKKYMALEQPVNSMEYNAADGHLYVVTQDGVLVNDGMNWVKEDLPGASQVYSVAADNTKGDLYASTSQGIFQKRNGAWKLMSANAPERLVVIAAGSDKNSLIGVGESALLYVLQQEGWKKWE</sequence>
<feature type="signal peptide" evidence="1">
    <location>
        <begin position="1"/>
        <end position="21"/>
    </location>
</feature>
<organism evidence="2 3">
    <name type="scientific">Brevibacillus fluminis</name>
    <dbReference type="NCBI Taxonomy" id="511487"/>
    <lineage>
        <taxon>Bacteria</taxon>
        <taxon>Bacillati</taxon>
        <taxon>Bacillota</taxon>
        <taxon>Bacilli</taxon>
        <taxon>Bacillales</taxon>
        <taxon>Paenibacillaceae</taxon>
        <taxon>Brevibacillus</taxon>
    </lineage>
</organism>
<reference evidence="2 3" key="1">
    <citation type="submission" date="2018-10" db="EMBL/GenBank/DDBJ databases">
        <title>Phylogenomics of Brevibacillus.</title>
        <authorList>
            <person name="Dunlap C."/>
        </authorList>
    </citation>
    <scope>NUCLEOTIDE SEQUENCE [LARGE SCALE GENOMIC DNA]</scope>
    <source>
        <strain evidence="2 3">JCM 15716</strain>
    </source>
</reference>
<dbReference type="PROSITE" id="PS51257">
    <property type="entry name" value="PROKAR_LIPOPROTEIN"/>
    <property type="match status" value="1"/>
</dbReference>
<dbReference type="EMBL" id="RHHQ01000024">
    <property type="protein sequence ID" value="RNB81045.1"/>
    <property type="molecule type" value="Genomic_DNA"/>
</dbReference>